<organism evidence="1 2">
    <name type="scientific">Auriscalpium vulgare</name>
    <dbReference type="NCBI Taxonomy" id="40419"/>
    <lineage>
        <taxon>Eukaryota</taxon>
        <taxon>Fungi</taxon>
        <taxon>Dikarya</taxon>
        <taxon>Basidiomycota</taxon>
        <taxon>Agaricomycotina</taxon>
        <taxon>Agaricomycetes</taxon>
        <taxon>Russulales</taxon>
        <taxon>Auriscalpiaceae</taxon>
        <taxon>Auriscalpium</taxon>
    </lineage>
</organism>
<protein>
    <submittedName>
        <fullName evidence="1">Uncharacterized protein</fullName>
    </submittedName>
</protein>
<gene>
    <name evidence="1" type="ORF">FA95DRAFT_1602533</name>
</gene>
<reference evidence="1" key="2">
    <citation type="journal article" date="2022" name="New Phytol.">
        <title>Evolutionary transition to the ectomycorrhizal habit in the genomes of a hyperdiverse lineage of mushroom-forming fungi.</title>
        <authorList>
            <person name="Looney B."/>
            <person name="Miyauchi S."/>
            <person name="Morin E."/>
            <person name="Drula E."/>
            <person name="Courty P.E."/>
            <person name="Kohler A."/>
            <person name="Kuo A."/>
            <person name="LaButti K."/>
            <person name="Pangilinan J."/>
            <person name="Lipzen A."/>
            <person name="Riley R."/>
            <person name="Andreopoulos W."/>
            <person name="He G."/>
            <person name="Johnson J."/>
            <person name="Nolan M."/>
            <person name="Tritt A."/>
            <person name="Barry K.W."/>
            <person name="Grigoriev I.V."/>
            <person name="Nagy L.G."/>
            <person name="Hibbett D."/>
            <person name="Henrissat B."/>
            <person name="Matheny P.B."/>
            <person name="Labbe J."/>
            <person name="Martin F.M."/>
        </authorList>
    </citation>
    <scope>NUCLEOTIDE SEQUENCE</scope>
    <source>
        <strain evidence="1">FP105234-sp</strain>
    </source>
</reference>
<comment type="caution">
    <text evidence="1">The sequence shown here is derived from an EMBL/GenBank/DDBJ whole genome shotgun (WGS) entry which is preliminary data.</text>
</comment>
<name>A0ACB8S6A3_9AGAM</name>
<reference evidence="1" key="1">
    <citation type="submission" date="2021-02" db="EMBL/GenBank/DDBJ databases">
        <authorList>
            <consortium name="DOE Joint Genome Institute"/>
            <person name="Ahrendt S."/>
            <person name="Looney B.P."/>
            <person name="Miyauchi S."/>
            <person name="Morin E."/>
            <person name="Drula E."/>
            <person name="Courty P.E."/>
            <person name="Chicoki N."/>
            <person name="Fauchery L."/>
            <person name="Kohler A."/>
            <person name="Kuo A."/>
            <person name="Labutti K."/>
            <person name="Pangilinan J."/>
            <person name="Lipzen A."/>
            <person name="Riley R."/>
            <person name="Andreopoulos W."/>
            <person name="He G."/>
            <person name="Johnson J."/>
            <person name="Barry K.W."/>
            <person name="Grigoriev I.V."/>
            <person name="Nagy L."/>
            <person name="Hibbett D."/>
            <person name="Henrissat B."/>
            <person name="Matheny P.B."/>
            <person name="Labbe J."/>
            <person name="Martin F."/>
        </authorList>
    </citation>
    <scope>NUCLEOTIDE SEQUENCE</scope>
    <source>
        <strain evidence="1">FP105234-sp</strain>
    </source>
</reference>
<dbReference type="EMBL" id="MU275850">
    <property type="protein sequence ID" value="KAI0051779.1"/>
    <property type="molecule type" value="Genomic_DNA"/>
</dbReference>
<sequence>MSLIPITSAVQLHLGDLPANPWLILWVIASFFIAAYSLYAAFLLYIWFSESMETWRRSWEERNRAAAPAARSETTCSWCQAKSYFKSLTGTRSGRVASMEEGESEFLWNRSATALSDVEELEGIGDDTTVVDLGDEDAEKKRVIEGTQAPLL</sequence>
<accession>A0ACB8S6A3</accession>
<evidence type="ECO:0000313" key="1">
    <source>
        <dbReference type="EMBL" id="KAI0051779.1"/>
    </source>
</evidence>
<keyword evidence="2" id="KW-1185">Reference proteome</keyword>
<dbReference type="Proteomes" id="UP000814033">
    <property type="component" value="Unassembled WGS sequence"/>
</dbReference>
<evidence type="ECO:0000313" key="2">
    <source>
        <dbReference type="Proteomes" id="UP000814033"/>
    </source>
</evidence>
<proteinExistence type="predicted"/>